<dbReference type="GO" id="GO:0016787">
    <property type="term" value="F:hydrolase activity"/>
    <property type="evidence" value="ECO:0007669"/>
    <property type="project" value="UniProtKB-KW"/>
</dbReference>
<evidence type="ECO:0000313" key="4">
    <source>
        <dbReference type="Proteomes" id="UP000198964"/>
    </source>
</evidence>
<proteinExistence type="predicted"/>
<dbReference type="Proteomes" id="UP000198964">
    <property type="component" value="Unassembled WGS sequence"/>
</dbReference>
<organism evidence="3 4">
    <name type="scientific">Sunxiuqinia elliptica</name>
    <dbReference type="NCBI Taxonomy" id="655355"/>
    <lineage>
        <taxon>Bacteria</taxon>
        <taxon>Pseudomonadati</taxon>
        <taxon>Bacteroidota</taxon>
        <taxon>Bacteroidia</taxon>
        <taxon>Marinilabiliales</taxon>
        <taxon>Prolixibacteraceae</taxon>
        <taxon>Sunxiuqinia</taxon>
    </lineage>
</organism>
<dbReference type="EMBL" id="FONW01000005">
    <property type="protein sequence ID" value="SFF35340.1"/>
    <property type="molecule type" value="Genomic_DNA"/>
</dbReference>
<dbReference type="Pfam" id="PF03571">
    <property type="entry name" value="Peptidase_M49"/>
    <property type="match status" value="2"/>
</dbReference>
<dbReference type="PANTHER" id="PTHR23422:SF11">
    <property type="entry name" value="DIPEPTIDYL PEPTIDASE 3"/>
    <property type="match status" value="1"/>
</dbReference>
<dbReference type="STRING" id="655355.SAMN05216283_10535"/>
<dbReference type="GO" id="GO:0046872">
    <property type="term" value="F:metal ion binding"/>
    <property type="evidence" value="ECO:0007669"/>
    <property type="project" value="UniProtKB-KW"/>
</dbReference>
<evidence type="ECO:0000313" key="3">
    <source>
        <dbReference type="EMBL" id="SFF35340.1"/>
    </source>
</evidence>
<dbReference type="AlphaFoldDB" id="A0A1I2I138"/>
<reference evidence="3 4" key="1">
    <citation type="submission" date="2016-10" db="EMBL/GenBank/DDBJ databases">
        <authorList>
            <person name="de Groot N.N."/>
        </authorList>
    </citation>
    <scope>NUCLEOTIDE SEQUENCE [LARGE SCALE GENOMIC DNA]</scope>
    <source>
        <strain evidence="3 4">CGMCC 1.9156</strain>
    </source>
</reference>
<dbReference type="InterPro" id="IPR039461">
    <property type="entry name" value="Peptidase_M49"/>
</dbReference>
<protein>
    <submittedName>
        <fullName evidence="3">Dipeptidyl-peptidase-3</fullName>
    </submittedName>
</protein>
<dbReference type="RefSeq" id="WP_093919954.1">
    <property type="nucleotide sequence ID" value="NZ_FONW01000005.1"/>
</dbReference>
<gene>
    <name evidence="3" type="ORF">SAMN05216283_10535</name>
</gene>
<evidence type="ECO:0000256" key="2">
    <source>
        <dbReference type="ARBA" id="ARBA00022801"/>
    </source>
</evidence>
<dbReference type="PANTHER" id="PTHR23422">
    <property type="entry name" value="DIPEPTIDYL PEPTIDASE III-RELATED"/>
    <property type="match status" value="1"/>
</dbReference>
<keyword evidence="4" id="KW-1185">Reference proteome</keyword>
<name>A0A1I2I138_9BACT</name>
<accession>A0A1I2I138</accession>
<sequence>MMEVFVEKFADLKILRYELPDFEKLDLKQKQYIYYLSQAALCGRDILWDQNNRYNLPIRRFLETIYKTFSGNRESELFQQFHVYLRRVWFSNGLHHHYSMDKIAPGFSAEELKELMEQSDLTGLNYEEEALNDWIDVITNPERELKRVSLDSQSDLLKASAMNYYQGVEQEQAEAYYKQKHQEAGENAPSFGLNSQLVCENGRLKEKVWHADGMYGKAIRQIVFWLEKAYPFAENELQQECIQKLIAYYQSGDLATFDEYSIAWVKELDGTVDFVNGFIEVYGDPLGIKGSWESIVNYKDEEGSQRAAVLSENAAWFEKHSPVAENFKKETVKGVSAKVIHVAMLGGDCFPHTPIGINLPNAEWIREEYGSKSVTIENITKSYFLDSLGNGLLEEFAASEEEVERARKYGYLAGNLHTDLHECLGHGSGKMMPGVKPEDLKNYYSTIEETRADLFALYYVMDERLLDLGLVPSMEAGKAEYDAYMRNGLMTQLTRIEPGKEIEESHMRNRQLIARWALEHGKEEQVVDWNEQDGKTYIKINDYVKLRDLFGQLLAEVQRIKSEGDLEGAAALVENYGVKVDADLHQEILERFKRLNIAPYAGFLNPDFSLKTNDQGEVVDVEYAYAKDLSSQMLQYAEKFSFL</sequence>
<keyword evidence="1" id="KW-0479">Metal-binding</keyword>
<evidence type="ECO:0000256" key="1">
    <source>
        <dbReference type="ARBA" id="ARBA00022723"/>
    </source>
</evidence>
<dbReference type="Gene3D" id="3.30.540.30">
    <property type="match status" value="2"/>
</dbReference>
<keyword evidence="2" id="KW-0378">Hydrolase</keyword>